<evidence type="ECO:0000313" key="3">
    <source>
        <dbReference type="Proteomes" id="UP001432312"/>
    </source>
</evidence>
<keyword evidence="3" id="KW-1185">Reference proteome</keyword>
<feature type="compositionally biased region" description="Polar residues" evidence="1">
    <location>
        <begin position="116"/>
        <end position="128"/>
    </location>
</feature>
<dbReference type="EMBL" id="CP108036">
    <property type="protein sequence ID" value="WUN78252.1"/>
    <property type="molecule type" value="Genomic_DNA"/>
</dbReference>
<evidence type="ECO:0000256" key="1">
    <source>
        <dbReference type="SAM" id="MobiDB-lite"/>
    </source>
</evidence>
<feature type="compositionally biased region" description="Low complexity" evidence="1">
    <location>
        <begin position="48"/>
        <end position="74"/>
    </location>
</feature>
<evidence type="ECO:0000313" key="2">
    <source>
        <dbReference type="EMBL" id="WUN78252.1"/>
    </source>
</evidence>
<organism evidence="2 3">
    <name type="scientific">Streptomyces erythrochromogenes</name>
    <dbReference type="NCBI Taxonomy" id="285574"/>
    <lineage>
        <taxon>Bacteria</taxon>
        <taxon>Bacillati</taxon>
        <taxon>Actinomycetota</taxon>
        <taxon>Actinomycetes</taxon>
        <taxon>Kitasatosporales</taxon>
        <taxon>Streptomycetaceae</taxon>
        <taxon>Streptomyces</taxon>
    </lineage>
</organism>
<sequence length="140" mass="13988">MITARSSSGVPRIRGNRSPLVLLWLTLLLIGLLDAHGIGTDRGGVHHAPSASTSTSTSVSSTAAVAASSQAPVSGADGSTHPAEQCMPGRSDRSTAPASHPQTVADPATPAVRTDGSPTPGTSPQACGTPTRPAHGVLRI</sequence>
<dbReference type="RefSeq" id="WP_328738846.1">
    <property type="nucleotide sequence ID" value="NZ_CP108036.1"/>
</dbReference>
<dbReference type="Proteomes" id="UP001432312">
    <property type="component" value="Chromosome"/>
</dbReference>
<evidence type="ECO:0008006" key="4">
    <source>
        <dbReference type="Google" id="ProtNLM"/>
    </source>
</evidence>
<accession>A0ABZ1Q6F2</accession>
<protein>
    <recommendedName>
        <fullName evidence="4">Secreted protein</fullName>
    </recommendedName>
</protein>
<name>A0ABZ1Q6F2_9ACTN</name>
<dbReference type="GeneID" id="95495758"/>
<reference evidence="2" key="1">
    <citation type="submission" date="2022-10" db="EMBL/GenBank/DDBJ databases">
        <title>The complete genomes of actinobacterial strains from the NBC collection.</title>
        <authorList>
            <person name="Joergensen T.S."/>
            <person name="Alvarez Arevalo M."/>
            <person name="Sterndorff E.B."/>
            <person name="Faurdal D."/>
            <person name="Vuksanovic O."/>
            <person name="Mourched A.-S."/>
            <person name="Charusanti P."/>
            <person name="Shaw S."/>
            <person name="Blin K."/>
            <person name="Weber T."/>
        </authorList>
    </citation>
    <scope>NUCLEOTIDE SEQUENCE</scope>
    <source>
        <strain evidence="2">NBC_00303</strain>
    </source>
</reference>
<feature type="region of interest" description="Disordered" evidence="1">
    <location>
        <begin position="40"/>
        <end position="140"/>
    </location>
</feature>
<gene>
    <name evidence="2" type="ORF">OHA91_06945</name>
</gene>
<proteinExistence type="predicted"/>